<evidence type="ECO:0000259" key="2">
    <source>
        <dbReference type="PROSITE" id="PS50206"/>
    </source>
</evidence>
<evidence type="ECO:0000313" key="3">
    <source>
        <dbReference type="EMBL" id="PWA10070.1"/>
    </source>
</evidence>
<dbReference type="OrthoDB" id="9808735at2"/>
<dbReference type="PANTHER" id="PTHR30401:SF0">
    <property type="entry name" value="TRNA 2-SELENOURIDINE SYNTHASE"/>
    <property type="match status" value="1"/>
</dbReference>
<feature type="domain" description="Rhodanese" evidence="2">
    <location>
        <begin position="22"/>
        <end position="131"/>
    </location>
</feature>
<protein>
    <submittedName>
        <fullName evidence="3">tRNA 2-selenouridine(34) synthase MnmH</fullName>
    </submittedName>
</protein>
<dbReference type="NCBIfam" id="NF008752">
    <property type="entry name" value="PRK11784.1-4"/>
    <property type="match status" value="1"/>
</dbReference>
<dbReference type="InterPro" id="IPR058840">
    <property type="entry name" value="AAA_SelU"/>
</dbReference>
<dbReference type="SMART" id="SM00450">
    <property type="entry name" value="RHOD"/>
    <property type="match status" value="1"/>
</dbReference>
<comment type="caution">
    <text evidence="3">The sequence shown here is derived from an EMBL/GenBank/DDBJ whole genome shotgun (WGS) entry which is preliminary data.</text>
</comment>
<dbReference type="PANTHER" id="PTHR30401">
    <property type="entry name" value="TRNA 2-SELENOURIDINE SYNTHASE"/>
    <property type="match status" value="1"/>
</dbReference>
<proteinExistence type="predicted"/>
<dbReference type="Proteomes" id="UP000245998">
    <property type="component" value="Unassembled WGS sequence"/>
</dbReference>
<keyword evidence="4" id="KW-1185">Reference proteome</keyword>
<reference evidence="3 4" key="1">
    <citation type="submission" date="2018-04" db="EMBL/GenBank/DDBJ databases">
        <title>Camelliibacillus theae gen. nov., sp. nov., isolated from Pu'er tea.</title>
        <authorList>
            <person name="Niu L."/>
        </authorList>
    </citation>
    <scope>NUCLEOTIDE SEQUENCE [LARGE SCALE GENOMIC DNA]</scope>
    <source>
        <strain evidence="3 4">T8</strain>
    </source>
</reference>
<dbReference type="InterPro" id="IPR001763">
    <property type="entry name" value="Rhodanese-like_dom"/>
</dbReference>
<dbReference type="InterPro" id="IPR017582">
    <property type="entry name" value="SelU"/>
</dbReference>
<dbReference type="Gene3D" id="3.40.250.10">
    <property type="entry name" value="Rhodanese-like domain"/>
    <property type="match status" value="1"/>
</dbReference>
<organism evidence="3 4">
    <name type="scientific">Pueribacillus theae</name>
    <dbReference type="NCBI Taxonomy" id="2171751"/>
    <lineage>
        <taxon>Bacteria</taxon>
        <taxon>Bacillati</taxon>
        <taxon>Bacillota</taxon>
        <taxon>Bacilli</taxon>
        <taxon>Bacillales</taxon>
        <taxon>Bacillaceae</taxon>
        <taxon>Pueribacillus</taxon>
    </lineage>
</organism>
<dbReference type="NCBIfam" id="TIGR03167">
    <property type="entry name" value="tRNA_sel_U_synt"/>
    <property type="match status" value="1"/>
</dbReference>
<dbReference type="PROSITE" id="PS50206">
    <property type="entry name" value="RHODANESE_3"/>
    <property type="match status" value="1"/>
</dbReference>
<name>A0A2U1JXX5_9BACI</name>
<keyword evidence="1" id="KW-0711">Selenium</keyword>
<dbReference type="RefSeq" id="WP_116555104.1">
    <property type="nucleotide sequence ID" value="NZ_QCZG01000024.1"/>
</dbReference>
<dbReference type="GO" id="GO:0043828">
    <property type="term" value="F:tRNA 2-selenouridine synthase activity"/>
    <property type="evidence" value="ECO:0007669"/>
    <property type="project" value="InterPro"/>
</dbReference>
<dbReference type="SUPFAM" id="SSF52540">
    <property type="entry name" value="P-loop containing nucleoside triphosphate hydrolases"/>
    <property type="match status" value="1"/>
</dbReference>
<gene>
    <name evidence="3" type="ORF">DCC39_11780</name>
</gene>
<evidence type="ECO:0000313" key="4">
    <source>
        <dbReference type="Proteomes" id="UP000245998"/>
    </source>
</evidence>
<dbReference type="InterPro" id="IPR027417">
    <property type="entry name" value="P-loop_NTPase"/>
</dbReference>
<dbReference type="Gene3D" id="3.40.50.300">
    <property type="entry name" value="P-loop containing nucleotide triphosphate hydrolases"/>
    <property type="match status" value="1"/>
</dbReference>
<dbReference type="SUPFAM" id="SSF52821">
    <property type="entry name" value="Rhodanese/Cell cycle control phosphatase"/>
    <property type="match status" value="1"/>
</dbReference>
<dbReference type="Pfam" id="PF26341">
    <property type="entry name" value="AAA_SelU"/>
    <property type="match status" value="1"/>
</dbReference>
<dbReference type="AlphaFoldDB" id="A0A2U1JXX5"/>
<dbReference type="InterPro" id="IPR036873">
    <property type="entry name" value="Rhodanese-like_dom_sf"/>
</dbReference>
<sequence>MFQDISLTDLFNAQKKGCHTTVDVRSPKEYEETTIPGSINIPVFTNEERAEVGTLYKQKGQDAAKERGLEIFSQKLPAFIEAFKQIDTPITVFCWRGGMRSKTAATVLDLMGIQVNRLKGGIRSYRKWVVHVLEQQECKPELLVLNGYTGSGKTAILKKLAQNHYPVIDLEGMANHRGSIFGHIGLEPSNQKNFDSELVQALLRHQAQPYVFMEGESKRIGKVVIPDFLYKKKETSKQIFIRLPMEERVKLILNDYQPWTDPQKFIDAFRRIKKRIHTPIAKQIEEDLLSGNYAHATELLLEYYYDPRYEHSTDLYPDNKKIIINAKNLDVAYEKIIQTIEKPVVMKR</sequence>
<accession>A0A2U1JXX5</accession>
<dbReference type="NCBIfam" id="NF008750">
    <property type="entry name" value="PRK11784.1-2"/>
    <property type="match status" value="1"/>
</dbReference>
<dbReference type="Pfam" id="PF00581">
    <property type="entry name" value="Rhodanese"/>
    <property type="match status" value="1"/>
</dbReference>
<dbReference type="EMBL" id="QCZG01000024">
    <property type="protein sequence ID" value="PWA10070.1"/>
    <property type="molecule type" value="Genomic_DNA"/>
</dbReference>
<dbReference type="GO" id="GO:0002098">
    <property type="term" value="P:tRNA wobble uridine modification"/>
    <property type="evidence" value="ECO:0007669"/>
    <property type="project" value="InterPro"/>
</dbReference>
<evidence type="ECO:0000256" key="1">
    <source>
        <dbReference type="ARBA" id="ARBA00023266"/>
    </source>
</evidence>